<comment type="caution">
    <text evidence="7">The sequence shown here is derived from an EMBL/GenBank/DDBJ whole genome shotgun (WGS) entry which is preliminary data.</text>
</comment>
<proteinExistence type="predicted"/>
<evidence type="ECO:0000256" key="2">
    <source>
        <dbReference type="ARBA" id="ARBA00022475"/>
    </source>
</evidence>
<keyword evidence="2" id="KW-1003">Cell membrane</keyword>
<dbReference type="NCBIfam" id="TIGR04408">
    <property type="entry name" value="LptG_lptG"/>
    <property type="match status" value="1"/>
</dbReference>
<evidence type="ECO:0000256" key="1">
    <source>
        <dbReference type="ARBA" id="ARBA00004651"/>
    </source>
</evidence>
<dbReference type="Pfam" id="PF03739">
    <property type="entry name" value="LptF_LptG"/>
    <property type="match status" value="1"/>
</dbReference>
<dbReference type="RefSeq" id="WP_109061226.1">
    <property type="nucleotide sequence ID" value="NZ_QETA01000002.1"/>
</dbReference>
<evidence type="ECO:0000256" key="6">
    <source>
        <dbReference type="SAM" id="Phobius"/>
    </source>
</evidence>
<keyword evidence="8" id="KW-1185">Reference proteome</keyword>
<dbReference type="InterPro" id="IPR030923">
    <property type="entry name" value="LptG"/>
</dbReference>
<gene>
    <name evidence="7" type="primary">lptG</name>
    <name evidence="7" type="ORF">DD235_06350</name>
</gene>
<evidence type="ECO:0000313" key="7">
    <source>
        <dbReference type="EMBL" id="PWF23947.1"/>
    </source>
</evidence>
<evidence type="ECO:0000256" key="3">
    <source>
        <dbReference type="ARBA" id="ARBA00022692"/>
    </source>
</evidence>
<comment type="subcellular location">
    <subcellularLocation>
        <location evidence="1">Cell membrane</location>
        <topology evidence="1">Multi-pass membrane protein</topology>
    </subcellularLocation>
</comment>
<dbReference type="PANTHER" id="PTHR33529:SF2">
    <property type="entry name" value="LIPOPOLYSACCHARIDE EXPORT SYSTEM PERMEASE PROTEIN LPTG"/>
    <property type="match status" value="1"/>
</dbReference>
<keyword evidence="5 6" id="KW-0472">Membrane</keyword>
<reference evidence="8" key="1">
    <citation type="submission" date="2018-05" db="EMBL/GenBank/DDBJ databases">
        <authorList>
            <person name="Li Y."/>
        </authorList>
    </citation>
    <scope>NUCLEOTIDE SEQUENCE [LARGE SCALE GENOMIC DNA]</scope>
    <source>
        <strain evidence="8">3d-2-2</strain>
    </source>
</reference>
<name>A0A2V1K309_9BURK</name>
<keyword evidence="4 6" id="KW-1133">Transmembrane helix</keyword>
<sequence length="394" mass="43517">MRIARNYLGREIYQSSAMVTTALLGLFAFFALIDDLDKVSDTFGLGALLYLEVLAIPTRLYDLLPIGLLIGSILALASLAQRNELTILRVSGVSGMRLLATLWLIVVPIMAGALVLSEWLTPLSEIKSGEANLTLRGKSGGARMSSGYWFKEPTPNGGTRILNINSLQSGGSVSDVTLYEFDDGQELIAMSTAPEGHFRDETLVLDNVTTNRLKPQALGMLADPEARHPAEPLMQVERQPERTLDTTLTPARLLARVLTPERMSLTTLLDYIDYLNDNQIQADRQIVAMWRKLAYPFTLLVMMTIAAPIGFMQTRRGGVAAKVFIGILLGVGFFMLNQLALNVGMLGRWPAWVTALMPSLGALVLALGTLLYMEYRHAVSRIMQHRWPWRKSPA</sequence>
<dbReference type="GO" id="GO:0015920">
    <property type="term" value="P:lipopolysaccharide transport"/>
    <property type="evidence" value="ECO:0007669"/>
    <property type="project" value="TreeGrafter"/>
</dbReference>
<dbReference type="InterPro" id="IPR005495">
    <property type="entry name" value="LptG/LptF_permease"/>
</dbReference>
<dbReference type="PANTHER" id="PTHR33529">
    <property type="entry name" value="SLR0882 PROTEIN-RELATED"/>
    <property type="match status" value="1"/>
</dbReference>
<evidence type="ECO:0000313" key="8">
    <source>
        <dbReference type="Proteomes" id="UP000245212"/>
    </source>
</evidence>
<protein>
    <submittedName>
        <fullName evidence="7">LPS export ABC transporter permease LptG</fullName>
    </submittedName>
</protein>
<feature type="transmembrane region" description="Helical" evidence="6">
    <location>
        <begin position="12"/>
        <end position="33"/>
    </location>
</feature>
<dbReference type="EMBL" id="QETA01000002">
    <property type="protein sequence ID" value="PWF23947.1"/>
    <property type="molecule type" value="Genomic_DNA"/>
</dbReference>
<feature type="transmembrane region" description="Helical" evidence="6">
    <location>
        <begin position="98"/>
        <end position="120"/>
    </location>
</feature>
<feature type="transmembrane region" description="Helical" evidence="6">
    <location>
        <begin position="53"/>
        <end position="77"/>
    </location>
</feature>
<feature type="transmembrane region" description="Helical" evidence="6">
    <location>
        <begin position="293"/>
        <end position="311"/>
    </location>
</feature>
<feature type="transmembrane region" description="Helical" evidence="6">
    <location>
        <begin position="323"/>
        <end position="343"/>
    </location>
</feature>
<accession>A0A2V1K309</accession>
<dbReference type="GO" id="GO:0043190">
    <property type="term" value="C:ATP-binding cassette (ABC) transporter complex"/>
    <property type="evidence" value="ECO:0007669"/>
    <property type="project" value="InterPro"/>
</dbReference>
<dbReference type="AlphaFoldDB" id="A0A2V1K309"/>
<dbReference type="GO" id="GO:0055085">
    <property type="term" value="P:transmembrane transport"/>
    <property type="evidence" value="ECO:0007669"/>
    <property type="project" value="InterPro"/>
</dbReference>
<evidence type="ECO:0000256" key="5">
    <source>
        <dbReference type="ARBA" id="ARBA00023136"/>
    </source>
</evidence>
<dbReference type="Proteomes" id="UP000245212">
    <property type="component" value="Unassembled WGS sequence"/>
</dbReference>
<keyword evidence="3 6" id="KW-0812">Transmembrane</keyword>
<evidence type="ECO:0000256" key="4">
    <source>
        <dbReference type="ARBA" id="ARBA00022989"/>
    </source>
</evidence>
<organism evidence="7 8">
    <name type="scientific">Corticimicrobacter populi</name>
    <dbReference type="NCBI Taxonomy" id="2175229"/>
    <lineage>
        <taxon>Bacteria</taxon>
        <taxon>Pseudomonadati</taxon>
        <taxon>Pseudomonadota</taxon>
        <taxon>Betaproteobacteria</taxon>
        <taxon>Burkholderiales</taxon>
        <taxon>Alcaligenaceae</taxon>
        <taxon>Corticimicrobacter</taxon>
    </lineage>
</organism>
<feature type="transmembrane region" description="Helical" evidence="6">
    <location>
        <begin position="349"/>
        <end position="373"/>
    </location>
</feature>